<feature type="transmembrane region" description="Helical" evidence="1">
    <location>
        <begin position="47"/>
        <end position="66"/>
    </location>
</feature>
<keyword evidence="3" id="KW-1185">Reference proteome</keyword>
<dbReference type="AlphaFoldDB" id="A0A552X4E2"/>
<keyword evidence="1" id="KW-0472">Membrane</keyword>
<gene>
    <name evidence="2" type="ORF">FM042_03335</name>
</gene>
<dbReference type="RefSeq" id="WP_143234317.1">
    <property type="nucleotide sequence ID" value="NZ_VJWL01000001.1"/>
</dbReference>
<keyword evidence="1" id="KW-1133">Transmembrane helix</keyword>
<feature type="transmembrane region" description="Helical" evidence="1">
    <location>
        <begin position="87"/>
        <end position="105"/>
    </location>
</feature>
<name>A0A552X4E2_9GAMM</name>
<evidence type="ECO:0000313" key="2">
    <source>
        <dbReference type="EMBL" id="TRW49898.1"/>
    </source>
</evidence>
<comment type="caution">
    <text evidence="2">The sequence shown here is derived from an EMBL/GenBank/DDBJ whole genome shotgun (WGS) entry which is preliminary data.</text>
</comment>
<reference evidence="2 3" key="1">
    <citation type="submission" date="2019-07" db="EMBL/GenBank/DDBJ databases">
        <authorList>
            <person name="Yang M."/>
            <person name="Zhao D."/>
            <person name="Xiang H."/>
        </authorList>
    </citation>
    <scope>NUCLEOTIDE SEQUENCE [LARGE SCALE GENOMIC DNA]</scope>
    <source>
        <strain evidence="2 3">IM1326</strain>
    </source>
</reference>
<dbReference type="Proteomes" id="UP000320359">
    <property type="component" value="Unassembled WGS sequence"/>
</dbReference>
<dbReference type="EMBL" id="VJWL01000001">
    <property type="protein sequence ID" value="TRW49898.1"/>
    <property type="molecule type" value="Genomic_DNA"/>
</dbReference>
<feature type="transmembrane region" description="Helical" evidence="1">
    <location>
        <begin position="7"/>
        <end position="27"/>
    </location>
</feature>
<evidence type="ECO:0000256" key="1">
    <source>
        <dbReference type="SAM" id="Phobius"/>
    </source>
</evidence>
<keyword evidence="1" id="KW-0812">Transmembrane</keyword>
<evidence type="ECO:0000313" key="3">
    <source>
        <dbReference type="Proteomes" id="UP000320359"/>
    </source>
</evidence>
<sequence length="138" mass="15220">MANHEKTAWIMMVVLLIASGKLLQTIIQHSETLGTLVPPNAGILIQYVIALVVLSIIGHIALAITSKQALEKKDERERQFEVYGSHISGLVLGLGCVTALGHYLVHFDGSLLFYSVFAALIASQITEYLVVIWRHRRG</sequence>
<accession>A0A552X4E2</accession>
<protein>
    <submittedName>
        <fullName evidence="2">Uncharacterized protein</fullName>
    </submittedName>
</protein>
<organism evidence="2 3">
    <name type="scientific">Aliidiomarina halalkaliphila</name>
    <dbReference type="NCBI Taxonomy" id="2593535"/>
    <lineage>
        <taxon>Bacteria</taxon>
        <taxon>Pseudomonadati</taxon>
        <taxon>Pseudomonadota</taxon>
        <taxon>Gammaproteobacteria</taxon>
        <taxon>Alteromonadales</taxon>
        <taxon>Idiomarinaceae</taxon>
        <taxon>Aliidiomarina</taxon>
    </lineage>
</organism>
<feature type="transmembrane region" description="Helical" evidence="1">
    <location>
        <begin position="111"/>
        <end position="133"/>
    </location>
</feature>
<dbReference type="OrthoDB" id="7630939at2"/>
<proteinExistence type="predicted"/>